<evidence type="ECO:0000256" key="1">
    <source>
        <dbReference type="SAM" id="SignalP"/>
    </source>
</evidence>
<accession>A0A6M5Y895</accession>
<dbReference type="KEGG" id="stae:HNV11_05965"/>
<sequence>MNHAVAYRIMILLLASFLVNLSGWAQGDKASRPSPPATASGKINGATITVNYSSPSVKGRKVWDSSGNLAPYGKVWRAGANEATLFETDKEIKIEGKSLPAGKYSLFAIPDENEWKFIFNSQTGQWGIKRGGEANRDPANDVLTVSAKPVQSSMNERLVYEVTDKGVTLKWDTVEVPISIK</sequence>
<dbReference type="RefSeq" id="WP_171738801.1">
    <property type="nucleotide sequence ID" value="NZ_CP053435.1"/>
</dbReference>
<dbReference type="AlphaFoldDB" id="A0A6M5Y895"/>
<feature type="signal peptide" evidence="1">
    <location>
        <begin position="1"/>
        <end position="25"/>
    </location>
</feature>
<dbReference type="Proteomes" id="UP000502756">
    <property type="component" value="Chromosome"/>
</dbReference>
<protein>
    <submittedName>
        <fullName evidence="2">DUF2911 domain-containing protein</fullName>
    </submittedName>
</protein>
<dbReference type="Pfam" id="PF11138">
    <property type="entry name" value="DUF2911"/>
    <property type="match status" value="1"/>
</dbReference>
<name>A0A6M5Y895_9BACT</name>
<dbReference type="InterPro" id="IPR021314">
    <property type="entry name" value="DUF2911"/>
</dbReference>
<keyword evidence="3" id="KW-1185">Reference proteome</keyword>
<reference evidence="2 3" key="1">
    <citation type="submission" date="2020-05" db="EMBL/GenBank/DDBJ databases">
        <title>Genome sequencing of Spirosoma sp. TS118.</title>
        <authorList>
            <person name="Lee J.-H."/>
            <person name="Jeong S."/>
            <person name="Zhao L."/>
            <person name="Jung J.-H."/>
            <person name="Kim M.-K."/>
            <person name="Lim S."/>
        </authorList>
    </citation>
    <scope>NUCLEOTIDE SEQUENCE [LARGE SCALE GENOMIC DNA]</scope>
    <source>
        <strain evidence="2 3">TS118</strain>
    </source>
</reference>
<dbReference type="EMBL" id="CP053435">
    <property type="protein sequence ID" value="QJW88962.1"/>
    <property type="molecule type" value="Genomic_DNA"/>
</dbReference>
<proteinExistence type="predicted"/>
<evidence type="ECO:0000313" key="3">
    <source>
        <dbReference type="Proteomes" id="UP000502756"/>
    </source>
</evidence>
<gene>
    <name evidence="2" type="ORF">HNV11_05965</name>
</gene>
<evidence type="ECO:0000313" key="2">
    <source>
        <dbReference type="EMBL" id="QJW88962.1"/>
    </source>
</evidence>
<organism evidence="2 3">
    <name type="scientific">Spirosoma taeanense</name>
    <dbReference type="NCBI Taxonomy" id="2735870"/>
    <lineage>
        <taxon>Bacteria</taxon>
        <taxon>Pseudomonadati</taxon>
        <taxon>Bacteroidota</taxon>
        <taxon>Cytophagia</taxon>
        <taxon>Cytophagales</taxon>
        <taxon>Cytophagaceae</taxon>
        <taxon>Spirosoma</taxon>
    </lineage>
</organism>
<keyword evidence="1" id="KW-0732">Signal</keyword>
<feature type="chain" id="PRO_5026901445" evidence="1">
    <location>
        <begin position="26"/>
        <end position="181"/>
    </location>
</feature>